<feature type="region of interest" description="Disordered" evidence="1">
    <location>
        <begin position="1"/>
        <end position="92"/>
    </location>
</feature>
<evidence type="ECO:0000313" key="2">
    <source>
        <dbReference type="EMBL" id="EJD34246.1"/>
    </source>
</evidence>
<dbReference type="InParanoid" id="J0LCJ8"/>
<feature type="compositionally biased region" description="Basic and acidic residues" evidence="1">
    <location>
        <begin position="9"/>
        <end position="35"/>
    </location>
</feature>
<accession>J0LCJ8</accession>
<sequence>MASTRGRRGRDSHGQENGSQRDLRDAGHVVTRQDGDGTTDDDGTEPIKSQELHANAWSHGDDEVDELENDSDFDMGVPQPMKSERATYSVSPATECPARDANLNPMQDPQRYVVLIQNGQRSQWPESLFDKNHLLALANFIGDARPDIAQQLTEATRRKRDFSREYMYWLQEVYTGAKVIASNIQVNTGDERGERSNRDDHLLLPSSVGTAAKGSVEWTRRSRFSLFRKFLCNTDPGYKPRRDLDFDFGADESYSRAGTYGLWELFKALYPIEEQNIILKHHALAFPNLWGVATDDSDSEHIPQYGDEEFEEDTSSEKAITKRKMPEPRPKSAPPMADRITNATVSHSTQDFAGGGVVAKAIVVPRRSLRLKKAGPVKYFKNPRPYKKVKRIL</sequence>
<evidence type="ECO:0000256" key="1">
    <source>
        <dbReference type="SAM" id="MobiDB-lite"/>
    </source>
</evidence>
<gene>
    <name evidence="2" type="ORF">AURDEDRAFT_176712</name>
</gene>
<dbReference type="EMBL" id="JH687974">
    <property type="protein sequence ID" value="EJD34246.1"/>
    <property type="molecule type" value="Genomic_DNA"/>
</dbReference>
<dbReference type="KEGG" id="adl:AURDEDRAFT_176712"/>
<feature type="compositionally biased region" description="Acidic residues" evidence="1">
    <location>
        <begin position="62"/>
        <end position="73"/>
    </location>
</feature>
<keyword evidence="3" id="KW-1185">Reference proteome</keyword>
<evidence type="ECO:0000313" key="3">
    <source>
        <dbReference type="Proteomes" id="UP000006514"/>
    </source>
</evidence>
<proteinExistence type="predicted"/>
<name>J0LCJ8_AURST</name>
<feature type="compositionally biased region" description="Basic and acidic residues" evidence="1">
    <location>
        <begin position="315"/>
        <end position="330"/>
    </location>
</feature>
<reference evidence="3" key="1">
    <citation type="journal article" date="2012" name="Science">
        <title>The Paleozoic origin of enzymatic lignin decomposition reconstructed from 31 fungal genomes.</title>
        <authorList>
            <person name="Floudas D."/>
            <person name="Binder M."/>
            <person name="Riley R."/>
            <person name="Barry K."/>
            <person name="Blanchette R.A."/>
            <person name="Henrissat B."/>
            <person name="Martinez A.T."/>
            <person name="Otillar R."/>
            <person name="Spatafora J.W."/>
            <person name="Yadav J.S."/>
            <person name="Aerts A."/>
            <person name="Benoit I."/>
            <person name="Boyd A."/>
            <person name="Carlson A."/>
            <person name="Copeland A."/>
            <person name="Coutinho P.M."/>
            <person name="de Vries R.P."/>
            <person name="Ferreira P."/>
            <person name="Findley K."/>
            <person name="Foster B."/>
            <person name="Gaskell J."/>
            <person name="Glotzer D."/>
            <person name="Gorecki P."/>
            <person name="Heitman J."/>
            <person name="Hesse C."/>
            <person name="Hori C."/>
            <person name="Igarashi K."/>
            <person name="Jurgens J.A."/>
            <person name="Kallen N."/>
            <person name="Kersten P."/>
            <person name="Kohler A."/>
            <person name="Kuees U."/>
            <person name="Kumar T.K.A."/>
            <person name="Kuo A."/>
            <person name="LaButti K."/>
            <person name="Larrondo L.F."/>
            <person name="Lindquist E."/>
            <person name="Ling A."/>
            <person name="Lombard V."/>
            <person name="Lucas S."/>
            <person name="Lundell T."/>
            <person name="Martin R."/>
            <person name="McLaughlin D.J."/>
            <person name="Morgenstern I."/>
            <person name="Morin E."/>
            <person name="Murat C."/>
            <person name="Nagy L.G."/>
            <person name="Nolan M."/>
            <person name="Ohm R.A."/>
            <person name="Patyshakuliyeva A."/>
            <person name="Rokas A."/>
            <person name="Ruiz-Duenas F.J."/>
            <person name="Sabat G."/>
            <person name="Salamov A."/>
            <person name="Samejima M."/>
            <person name="Schmutz J."/>
            <person name="Slot J.C."/>
            <person name="St John F."/>
            <person name="Stenlid J."/>
            <person name="Sun H."/>
            <person name="Sun S."/>
            <person name="Syed K."/>
            <person name="Tsang A."/>
            <person name="Wiebenga A."/>
            <person name="Young D."/>
            <person name="Pisabarro A."/>
            <person name="Eastwood D.C."/>
            <person name="Martin F."/>
            <person name="Cullen D."/>
            <person name="Grigoriev I.V."/>
            <person name="Hibbett D.S."/>
        </authorList>
    </citation>
    <scope>NUCLEOTIDE SEQUENCE [LARGE SCALE GENOMIC DNA]</scope>
    <source>
        <strain evidence="3">TFB10046</strain>
    </source>
</reference>
<protein>
    <submittedName>
        <fullName evidence="2">Uncharacterized protein</fullName>
    </submittedName>
</protein>
<feature type="region of interest" description="Disordered" evidence="1">
    <location>
        <begin position="305"/>
        <end position="336"/>
    </location>
</feature>
<organism evidence="2 3">
    <name type="scientific">Auricularia subglabra (strain TFB-10046 / SS5)</name>
    <name type="common">White-rot fungus</name>
    <name type="synonym">Auricularia delicata (strain TFB10046)</name>
    <dbReference type="NCBI Taxonomy" id="717982"/>
    <lineage>
        <taxon>Eukaryota</taxon>
        <taxon>Fungi</taxon>
        <taxon>Dikarya</taxon>
        <taxon>Basidiomycota</taxon>
        <taxon>Agaricomycotina</taxon>
        <taxon>Agaricomycetes</taxon>
        <taxon>Auriculariales</taxon>
        <taxon>Auriculariaceae</taxon>
        <taxon>Auricularia</taxon>
    </lineage>
</organism>
<dbReference type="AlphaFoldDB" id="J0LCJ8"/>
<dbReference type="Proteomes" id="UP000006514">
    <property type="component" value="Unassembled WGS sequence"/>
</dbReference>